<proteinExistence type="predicted"/>
<reference evidence="4" key="1">
    <citation type="submission" date="2016-01" db="EMBL/GenBank/DDBJ databases">
        <authorList>
            <person name="Mitreva M."/>
            <person name="Pepin K.H."/>
            <person name="Mihindukulasuriya K.A."/>
            <person name="Fulton R."/>
            <person name="Fronick C."/>
            <person name="O'Laughlin M."/>
            <person name="Miner T."/>
            <person name="Herter B."/>
            <person name="Rosa B.A."/>
            <person name="Cordes M."/>
            <person name="Tomlinson C."/>
            <person name="Wollam A."/>
            <person name="Palsikar V.B."/>
            <person name="Mardis E.R."/>
            <person name="Wilson R.K."/>
        </authorList>
    </citation>
    <scope>NUCLEOTIDE SEQUENCE [LARGE SCALE GENOMIC DNA]</scope>
    <source>
        <strain evidence="4">KA00683</strain>
    </source>
</reference>
<accession>A0A134B7A0</accession>
<feature type="coiled-coil region" evidence="1">
    <location>
        <begin position="109"/>
        <end position="136"/>
    </location>
</feature>
<sequence>MQEESKEIYAPIKGRAYNYLIENGISIGDFCRKVGMSTSAFRGKDRKSELGGAVISRIIAEYPAIPVDWLLTGTSSHSSSTSSNSTLSSFPQRPTSNEEADRFGLHLVIEEKEKTIQNLQRMVSLLEEQIKTKDIQLTALIQAFQPTKSM</sequence>
<dbReference type="PATRIC" id="fig|322095.3.peg.1242"/>
<dbReference type="Proteomes" id="UP000070224">
    <property type="component" value="Unassembled WGS sequence"/>
</dbReference>
<feature type="region of interest" description="Disordered" evidence="2">
    <location>
        <begin position="74"/>
        <end position="98"/>
    </location>
</feature>
<dbReference type="AlphaFoldDB" id="A0A134B7A0"/>
<evidence type="ECO:0000313" key="4">
    <source>
        <dbReference type="Proteomes" id="UP000070224"/>
    </source>
</evidence>
<evidence type="ECO:0000256" key="2">
    <source>
        <dbReference type="SAM" id="MobiDB-lite"/>
    </source>
</evidence>
<dbReference type="STRING" id="322095.HMPREF3185_01257"/>
<evidence type="ECO:0000256" key="1">
    <source>
        <dbReference type="SAM" id="Coils"/>
    </source>
</evidence>
<gene>
    <name evidence="3" type="ORF">HMPREF3185_01257</name>
</gene>
<keyword evidence="1" id="KW-0175">Coiled coil</keyword>
<dbReference type="EMBL" id="LSDK01000084">
    <property type="protein sequence ID" value="KXB75817.1"/>
    <property type="molecule type" value="Genomic_DNA"/>
</dbReference>
<dbReference type="RefSeq" id="WP_060935526.1">
    <property type="nucleotide sequence ID" value="NZ_KQ960447.1"/>
</dbReference>
<protein>
    <submittedName>
        <fullName evidence="3">Uncharacterized protein</fullName>
    </submittedName>
</protein>
<name>A0A134B7A0_9PORP</name>
<dbReference type="OrthoDB" id="796548at2"/>
<keyword evidence="4" id="KW-1185">Reference proteome</keyword>
<evidence type="ECO:0000313" key="3">
    <source>
        <dbReference type="EMBL" id="KXB75817.1"/>
    </source>
</evidence>
<feature type="compositionally biased region" description="Low complexity" evidence="2">
    <location>
        <begin position="74"/>
        <end position="89"/>
    </location>
</feature>
<comment type="caution">
    <text evidence="3">The sequence shown here is derived from an EMBL/GenBank/DDBJ whole genome shotgun (WGS) entry which is preliminary data.</text>
</comment>
<organism evidence="3 4">
    <name type="scientific">Porphyromonas somerae</name>
    <dbReference type="NCBI Taxonomy" id="322095"/>
    <lineage>
        <taxon>Bacteria</taxon>
        <taxon>Pseudomonadati</taxon>
        <taxon>Bacteroidota</taxon>
        <taxon>Bacteroidia</taxon>
        <taxon>Bacteroidales</taxon>
        <taxon>Porphyromonadaceae</taxon>
        <taxon>Porphyromonas</taxon>
    </lineage>
</organism>